<dbReference type="InParanoid" id="A0A200PP66"/>
<organism evidence="2 3">
    <name type="scientific">Macleaya cordata</name>
    <name type="common">Five-seeded plume-poppy</name>
    <name type="synonym">Bocconia cordata</name>
    <dbReference type="NCBI Taxonomy" id="56857"/>
    <lineage>
        <taxon>Eukaryota</taxon>
        <taxon>Viridiplantae</taxon>
        <taxon>Streptophyta</taxon>
        <taxon>Embryophyta</taxon>
        <taxon>Tracheophyta</taxon>
        <taxon>Spermatophyta</taxon>
        <taxon>Magnoliopsida</taxon>
        <taxon>Ranunculales</taxon>
        <taxon>Papaveraceae</taxon>
        <taxon>Papaveroideae</taxon>
        <taxon>Macleaya</taxon>
    </lineage>
</organism>
<dbReference type="OrthoDB" id="1397804at2759"/>
<dbReference type="EMBL" id="MVGT01004385">
    <property type="protein sequence ID" value="OVA00002.1"/>
    <property type="molecule type" value="Genomic_DNA"/>
</dbReference>
<dbReference type="AlphaFoldDB" id="A0A200PP66"/>
<gene>
    <name evidence="2" type="ORF">BVC80_8595g9</name>
</gene>
<sequence>MSVKMRTTCTWTERPYEALLFPGIGFGPFLRSLGGGRRRPPSGGARAIRPTGQGTVSGRQFLWGVGLPKGNGGVQRFPRAGRRLALECKGRRELDCKTHPSSRDESLAPRCRLFATWGCSMFQGLGCSPIKAVRELGSERRETVRSISGVGVRALRGPFPSTRGPGRTHLWCTSYRAHGKRWVAKCGADNC</sequence>
<proteinExistence type="predicted"/>
<comment type="caution">
    <text evidence="2">The sequence shown here is derived from an EMBL/GenBank/DDBJ whole genome shotgun (WGS) entry which is preliminary data.</text>
</comment>
<dbReference type="STRING" id="56857.A0A200PP66"/>
<dbReference type="Proteomes" id="UP000195402">
    <property type="component" value="Unassembled WGS sequence"/>
</dbReference>
<evidence type="ECO:0000313" key="3">
    <source>
        <dbReference type="Proteomes" id="UP000195402"/>
    </source>
</evidence>
<evidence type="ECO:0000256" key="1">
    <source>
        <dbReference type="SAM" id="MobiDB-lite"/>
    </source>
</evidence>
<dbReference type="PANTHER" id="PTHR48245:SF1">
    <property type="match status" value="1"/>
</dbReference>
<feature type="region of interest" description="Disordered" evidence="1">
    <location>
        <begin position="33"/>
        <end position="54"/>
    </location>
</feature>
<reference evidence="2 3" key="1">
    <citation type="journal article" date="2017" name="Mol. Plant">
        <title>The Genome of Medicinal Plant Macleaya cordata Provides New Insights into Benzylisoquinoline Alkaloids Metabolism.</title>
        <authorList>
            <person name="Liu X."/>
            <person name="Liu Y."/>
            <person name="Huang P."/>
            <person name="Ma Y."/>
            <person name="Qing Z."/>
            <person name="Tang Q."/>
            <person name="Cao H."/>
            <person name="Cheng P."/>
            <person name="Zheng Y."/>
            <person name="Yuan Z."/>
            <person name="Zhou Y."/>
            <person name="Liu J."/>
            <person name="Tang Z."/>
            <person name="Zhuo Y."/>
            <person name="Zhang Y."/>
            <person name="Yu L."/>
            <person name="Huang J."/>
            <person name="Yang P."/>
            <person name="Peng Q."/>
            <person name="Zhang J."/>
            <person name="Jiang W."/>
            <person name="Zhang Z."/>
            <person name="Lin K."/>
            <person name="Ro D.K."/>
            <person name="Chen X."/>
            <person name="Xiong X."/>
            <person name="Shang Y."/>
            <person name="Huang S."/>
            <person name="Zeng J."/>
        </authorList>
    </citation>
    <scope>NUCLEOTIDE SEQUENCE [LARGE SCALE GENOMIC DNA]</scope>
    <source>
        <strain evidence="3">cv. BLH2017</strain>
        <tissue evidence="2">Root</tissue>
    </source>
</reference>
<keyword evidence="3" id="KW-1185">Reference proteome</keyword>
<dbReference type="OMA" id="YQKHRSP"/>
<accession>A0A200PP66</accession>
<evidence type="ECO:0000313" key="2">
    <source>
        <dbReference type="EMBL" id="OVA00002.1"/>
    </source>
</evidence>
<name>A0A200PP66_MACCD</name>
<dbReference type="PANTHER" id="PTHR48245">
    <property type="match status" value="1"/>
</dbReference>
<protein>
    <submittedName>
        <fullName evidence="2">Uncharacterized protein</fullName>
    </submittedName>
</protein>